<name>A0A074MTC7_ERYLO</name>
<dbReference type="Proteomes" id="UP000027647">
    <property type="component" value="Unassembled WGS sequence"/>
</dbReference>
<dbReference type="eggNOG" id="ENOG5030XSF">
    <property type="taxonomic scope" value="Bacteria"/>
</dbReference>
<keyword evidence="2" id="KW-1185">Reference proteome</keyword>
<organism evidence="1 2">
    <name type="scientific">Erythrobacter longus</name>
    <dbReference type="NCBI Taxonomy" id="1044"/>
    <lineage>
        <taxon>Bacteria</taxon>
        <taxon>Pseudomonadati</taxon>
        <taxon>Pseudomonadota</taxon>
        <taxon>Alphaproteobacteria</taxon>
        <taxon>Sphingomonadales</taxon>
        <taxon>Erythrobacteraceae</taxon>
        <taxon>Erythrobacter/Porphyrobacter group</taxon>
        <taxon>Erythrobacter</taxon>
    </lineage>
</organism>
<evidence type="ECO:0000313" key="2">
    <source>
        <dbReference type="Proteomes" id="UP000027647"/>
    </source>
</evidence>
<dbReference type="STRING" id="1044.EH31_15815"/>
<comment type="caution">
    <text evidence="1">The sequence shown here is derived from an EMBL/GenBank/DDBJ whole genome shotgun (WGS) entry which is preliminary data.</text>
</comment>
<accession>A0A074MTC7</accession>
<dbReference type="AlphaFoldDB" id="A0A074MTC7"/>
<sequence length="204" mass="21968">MLAMVQAAPVTFDSNAYYEAWSSKEVRAKIEECGFEEVRVYKNKAKATVVQVKDTSASDAELRCAAERIDKTFYGYEFSPELAERFFAIKAEVARPRQIAQARARFAREPEKGPPPERLTGETDAALASRIETFCGPKAKGALDAGFGPAGMVTISPEWMGPMQGNLDAIADLAETMGCLMQAAVIADLEVGFVGNDVAAGSAD</sequence>
<proteinExistence type="predicted"/>
<gene>
    <name evidence="1" type="ORF">EH31_15815</name>
</gene>
<protein>
    <submittedName>
        <fullName evidence="1">Uncharacterized protein</fullName>
    </submittedName>
</protein>
<evidence type="ECO:0000313" key="1">
    <source>
        <dbReference type="EMBL" id="KEO88897.1"/>
    </source>
</evidence>
<dbReference type="EMBL" id="JMIW01000007">
    <property type="protein sequence ID" value="KEO88897.1"/>
    <property type="molecule type" value="Genomic_DNA"/>
</dbReference>
<reference evidence="1 2" key="1">
    <citation type="submission" date="2014-04" db="EMBL/GenBank/DDBJ databases">
        <title>A comprehensive comparison of genomes of Erythrobacter spp. strains.</title>
        <authorList>
            <person name="Zheng Q."/>
        </authorList>
    </citation>
    <scope>NUCLEOTIDE SEQUENCE [LARGE SCALE GENOMIC DNA]</scope>
    <source>
        <strain evidence="1 2">DSM 6997</strain>
    </source>
</reference>